<name>E3LTW7_CAERE</name>
<dbReference type="OMA" id="HAFFEFA"/>
<protein>
    <recommendedName>
        <fullName evidence="4">DUF19 domain-containing protein</fullName>
    </recommendedName>
</protein>
<dbReference type="Proteomes" id="UP000008281">
    <property type="component" value="Unassembled WGS sequence"/>
</dbReference>
<gene>
    <name evidence="2" type="ORF">CRE_30979</name>
</gene>
<accession>E3LTW7</accession>
<dbReference type="AlphaFoldDB" id="E3LTW7"/>
<organism evidence="3">
    <name type="scientific">Caenorhabditis remanei</name>
    <name type="common">Caenorhabditis vulgaris</name>
    <dbReference type="NCBI Taxonomy" id="31234"/>
    <lineage>
        <taxon>Eukaryota</taxon>
        <taxon>Metazoa</taxon>
        <taxon>Ecdysozoa</taxon>
        <taxon>Nematoda</taxon>
        <taxon>Chromadorea</taxon>
        <taxon>Rhabditida</taxon>
        <taxon>Rhabditina</taxon>
        <taxon>Rhabditomorpha</taxon>
        <taxon>Rhabditoidea</taxon>
        <taxon>Rhabditidae</taxon>
        <taxon>Peloderinae</taxon>
        <taxon>Caenorhabditis</taxon>
    </lineage>
</organism>
<dbReference type="PANTHER" id="PTHR35014">
    <property type="entry name" value="INFECTION RESPONSE PROTEIN-RELATED"/>
    <property type="match status" value="1"/>
</dbReference>
<dbReference type="PANTHER" id="PTHR35014:SF1">
    <property type="entry name" value="INFECTION RESPONSE PROTEIN"/>
    <property type="match status" value="1"/>
</dbReference>
<dbReference type="OrthoDB" id="5804005at2759"/>
<dbReference type="eggNOG" id="ENOG502TA27">
    <property type="taxonomic scope" value="Eukaryota"/>
</dbReference>
<evidence type="ECO:0008006" key="4">
    <source>
        <dbReference type="Google" id="ProtNLM"/>
    </source>
</evidence>
<dbReference type="STRING" id="31234.E3LTW7"/>
<feature type="signal peptide" evidence="1">
    <location>
        <begin position="1"/>
        <end position="18"/>
    </location>
</feature>
<sequence>MISSLAFIFLVFVHFSNAQQCSTPQTLYNCYISYLGKYGVVPDDGYLPRSEFLLTQMTTHGLPVICKDFDELTSCLGAAATYCVSFNVFYSYASGSVILTLYFYKKFHLSRRDPQREALAYLQNHAFFEFACGNGKDLFMNNIDCLQRSFEQVPLTNRMQQCGQSSLVVSDNSCPATLEVTDCVRQQIVQACGASAGAAACGAATNIERRLDFLDAACLTEMDARCSVCQLQILTSVILLLIHRIIFS</sequence>
<keyword evidence="3" id="KW-1185">Reference proteome</keyword>
<dbReference type="FunCoup" id="E3LTW7">
    <property type="interactions" value="1788"/>
</dbReference>
<reference evidence="2" key="1">
    <citation type="submission" date="2007-07" db="EMBL/GenBank/DDBJ databases">
        <title>PCAP assembly of the Caenorhabditis remanei genome.</title>
        <authorList>
            <consortium name="The Caenorhabditis remanei Sequencing Consortium"/>
            <person name="Wilson R.K."/>
        </authorList>
    </citation>
    <scope>NUCLEOTIDE SEQUENCE [LARGE SCALE GENOMIC DNA]</scope>
    <source>
        <strain evidence="2">PB4641</strain>
    </source>
</reference>
<evidence type="ECO:0000313" key="2">
    <source>
        <dbReference type="EMBL" id="EFP11303.1"/>
    </source>
</evidence>
<evidence type="ECO:0000313" key="3">
    <source>
        <dbReference type="Proteomes" id="UP000008281"/>
    </source>
</evidence>
<keyword evidence="1" id="KW-0732">Signal</keyword>
<dbReference type="EMBL" id="DS268415">
    <property type="protein sequence ID" value="EFP11303.1"/>
    <property type="molecule type" value="Genomic_DNA"/>
</dbReference>
<evidence type="ECO:0000256" key="1">
    <source>
        <dbReference type="SAM" id="SignalP"/>
    </source>
</evidence>
<dbReference type="InParanoid" id="E3LTW7"/>
<proteinExistence type="predicted"/>
<dbReference type="HOGENOM" id="CLU_1125378_0_0_1"/>
<feature type="chain" id="PRO_5003175642" description="DUF19 domain-containing protein" evidence="1">
    <location>
        <begin position="19"/>
        <end position="248"/>
    </location>
</feature>